<evidence type="ECO:0000256" key="7">
    <source>
        <dbReference type="RuleBase" id="RU368066"/>
    </source>
</evidence>
<dbReference type="AlphaFoldDB" id="A0A1W0WUB4"/>
<feature type="transmembrane region" description="Helical" evidence="7">
    <location>
        <begin position="200"/>
        <end position="221"/>
    </location>
</feature>
<dbReference type="InterPro" id="IPR007603">
    <property type="entry name" value="Choline_transptr-like"/>
</dbReference>
<feature type="transmembrane region" description="Helical" evidence="7">
    <location>
        <begin position="228"/>
        <end position="248"/>
    </location>
</feature>
<name>A0A1W0WUB4_HYPEX</name>
<organism evidence="8 9">
    <name type="scientific">Hypsibius exemplaris</name>
    <name type="common">Freshwater tardigrade</name>
    <dbReference type="NCBI Taxonomy" id="2072580"/>
    <lineage>
        <taxon>Eukaryota</taxon>
        <taxon>Metazoa</taxon>
        <taxon>Ecdysozoa</taxon>
        <taxon>Tardigrada</taxon>
        <taxon>Eutardigrada</taxon>
        <taxon>Parachela</taxon>
        <taxon>Hypsibioidea</taxon>
        <taxon>Hypsibiidae</taxon>
        <taxon>Hypsibius</taxon>
    </lineage>
</organism>
<feature type="transmembrane region" description="Helical" evidence="7">
    <location>
        <begin position="36"/>
        <end position="56"/>
    </location>
</feature>
<evidence type="ECO:0000256" key="1">
    <source>
        <dbReference type="ARBA" id="ARBA00004141"/>
    </source>
</evidence>
<dbReference type="GO" id="GO:0005886">
    <property type="term" value="C:plasma membrane"/>
    <property type="evidence" value="ECO:0007669"/>
    <property type="project" value="UniProtKB-SubCell"/>
</dbReference>
<keyword evidence="4 7" id="KW-1133">Transmembrane helix</keyword>
<dbReference type="Pfam" id="PF04515">
    <property type="entry name" value="Choline_transpo"/>
    <property type="match status" value="1"/>
</dbReference>
<feature type="transmembrane region" description="Helical" evidence="7">
    <location>
        <begin position="555"/>
        <end position="579"/>
    </location>
</feature>
<dbReference type="GO" id="GO:0022857">
    <property type="term" value="F:transmembrane transporter activity"/>
    <property type="evidence" value="ECO:0007669"/>
    <property type="project" value="UniProtKB-UniRule"/>
</dbReference>
<protein>
    <recommendedName>
        <fullName evidence="7">Choline transporter-like protein</fullName>
    </recommendedName>
</protein>
<evidence type="ECO:0000313" key="8">
    <source>
        <dbReference type="EMBL" id="OQV18784.1"/>
    </source>
</evidence>
<dbReference type="PANTHER" id="PTHR12385:SF14">
    <property type="entry name" value="CHOLINE TRANSPORTER-LIKE 2"/>
    <property type="match status" value="1"/>
</dbReference>
<comment type="similarity">
    <text evidence="2 7">Belongs to the CTL (choline transporter-like) family.</text>
</comment>
<keyword evidence="9" id="KW-1185">Reference proteome</keyword>
<dbReference type="PANTHER" id="PTHR12385">
    <property type="entry name" value="CHOLINE TRANSPORTER-LIKE (SLC FAMILY 44)"/>
    <property type="match status" value="1"/>
</dbReference>
<feature type="transmembrane region" description="Helical" evidence="7">
    <location>
        <begin position="508"/>
        <end position="535"/>
    </location>
</feature>
<reference evidence="9" key="1">
    <citation type="submission" date="2017-01" db="EMBL/GenBank/DDBJ databases">
        <title>Comparative genomics of anhydrobiosis in the tardigrade Hypsibius dujardini.</title>
        <authorList>
            <person name="Yoshida Y."/>
            <person name="Koutsovoulos G."/>
            <person name="Laetsch D."/>
            <person name="Stevens L."/>
            <person name="Kumar S."/>
            <person name="Horikawa D."/>
            <person name="Ishino K."/>
            <person name="Komine S."/>
            <person name="Tomita M."/>
            <person name="Blaxter M."/>
            <person name="Arakawa K."/>
        </authorList>
    </citation>
    <scope>NUCLEOTIDE SEQUENCE [LARGE SCALE GENOMIC DNA]</scope>
    <source>
        <strain evidence="9">Z151</strain>
    </source>
</reference>
<sequence length="626" mass="69789">MAKVDDTANTTRFGKVRKFDVKFKGIIKNRSCTDTVCLGLFLAFLAGWGFIAHYGYAYGMLERIIHPTDSQGQICGYQDAINRPFLLYFDLTKCAGPEVLIAGCTLTKSDVQELVAFGSCAAYYFPSGPVAGRCLPGFSEEPDGKTQTVFDGIDTSVTVDNSKITFNDVLNGSTWINLYVQTQQTLQRIAVDFQSSWKSILVGFVASAVLSLIWVIIIGWVAGPMLWVSILAMICGLIWGVYYCYHAYAQLSIYLVTHPELVTSKDEFNWKDPNNYPTNPTFWLIIGLICIAALIILVLIVLFMRTRIGTAVALIRVSSRAISHMLSTLFFPLFPLTCQLIVVGACASCSVWLAATGAVEGIVLNSSDTIVGLRENDKCDPNNFKTTSPSATGRCQFVEFTQYPYLIAFQLYNALGFLWGIAFSIALGQIILSGAFASYYWAWVKPKDVPAFPLLASLYRTFRYHLGSVAFGSLLVALVQLVQYILLYVQKHLKKHNNAVTQFLIKVVIVDSVVAFFLFFGKILILGILGCFFYYFYELSIPGLEKYAPHLNFIYVPLATIVIGSYIISSMFFGVYVMAIDTMFLCFLEDLERNDGTEEKPYFMSKSLMQIYRKKNKIPPKAGADG</sequence>
<feature type="transmembrane region" description="Helical" evidence="7">
    <location>
        <begin position="417"/>
        <end position="442"/>
    </location>
</feature>
<comment type="subcellular location">
    <subcellularLocation>
        <location evidence="7">Cell membrane</location>
        <topology evidence="7">Multi-pass membrane protein</topology>
    </subcellularLocation>
    <subcellularLocation>
        <location evidence="1">Membrane</location>
        <topology evidence="1">Multi-pass membrane protein</topology>
    </subcellularLocation>
</comment>
<evidence type="ECO:0000313" key="9">
    <source>
        <dbReference type="Proteomes" id="UP000192578"/>
    </source>
</evidence>
<keyword evidence="6" id="KW-0325">Glycoprotein</keyword>
<feature type="transmembrane region" description="Helical" evidence="7">
    <location>
        <begin position="462"/>
        <end position="487"/>
    </location>
</feature>
<accession>A0A1W0WUB4</accession>
<evidence type="ECO:0000256" key="3">
    <source>
        <dbReference type="ARBA" id="ARBA00022692"/>
    </source>
</evidence>
<dbReference type="Proteomes" id="UP000192578">
    <property type="component" value="Unassembled WGS sequence"/>
</dbReference>
<comment type="function">
    <text evidence="7">Choline transporter.</text>
</comment>
<evidence type="ECO:0000256" key="6">
    <source>
        <dbReference type="ARBA" id="ARBA00023180"/>
    </source>
</evidence>
<evidence type="ECO:0000256" key="2">
    <source>
        <dbReference type="ARBA" id="ARBA00007168"/>
    </source>
</evidence>
<evidence type="ECO:0000256" key="5">
    <source>
        <dbReference type="ARBA" id="ARBA00023136"/>
    </source>
</evidence>
<dbReference type="EMBL" id="MTYJ01000046">
    <property type="protein sequence ID" value="OQV18784.1"/>
    <property type="molecule type" value="Genomic_DNA"/>
</dbReference>
<comment type="caution">
    <text evidence="8">The sequence shown here is derived from an EMBL/GenBank/DDBJ whole genome shotgun (WGS) entry which is preliminary data.</text>
</comment>
<proteinExistence type="inferred from homology"/>
<keyword evidence="5 7" id="KW-0472">Membrane</keyword>
<evidence type="ECO:0000256" key="4">
    <source>
        <dbReference type="ARBA" id="ARBA00022989"/>
    </source>
</evidence>
<feature type="transmembrane region" description="Helical" evidence="7">
    <location>
        <begin position="282"/>
        <end position="304"/>
    </location>
</feature>
<keyword evidence="3 7" id="KW-0812">Transmembrane</keyword>
<dbReference type="OrthoDB" id="420519at2759"/>
<gene>
    <name evidence="8" type="ORF">BV898_07221</name>
</gene>